<organism evidence="2 3">
    <name type="scientific">Sphaerospermopsis aphanizomenoides LEGE 00250</name>
    <dbReference type="NCBI Taxonomy" id="2777972"/>
    <lineage>
        <taxon>Bacteria</taxon>
        <taxon>Bacillati</taxon>
        <taxon>Cyanobacteriota</taxon>
        <taxon>Cyanophyceae</taxon>
        <taxon>Nostocales</taxon>
        <taxon>Aphanizomenonaceae</taxon>
        <taxon>Sphaerospermopsis</taxon>
        <taxon>Sphaerospermopsis aphanizomenoides</taxon>
    </lineage>
</organism>
<dbReference type="Pfam" id="PF05050">
    <property type="entry name" value="Methyltransf_21"/>
    <property type="match status" value="1"/>
</dbReference>
<dbReference type="Proteomes" id="UP000606776">
    <property type="component" value="Unassembled WGS sequence"/>
</dbReference>
<proteinExistence type="predicted"/>
<evidence type="ECO:0000313" key="3">
    <source>
        <dbReference type="Proteomes" id="UP000606776"/>
    </source>
</evidence>
<accession>A0ABR9VCR9</accession>
<feature type="domain" description="Methyltransferase FkbM" evidence="1">
    <location>
        <begin position="37"/>
        <end position="120"/>
    </location>
</feature>
<keyword evidence="2" id="KW-0489">Methyltransferase</keyword>
<dbReference type="PANTHER" id="PTHR36973">
    <property type="entry name" value="SLL1456 PROTEIN-RELATED"/>
    <property type="match status" value="1"/>
</dbReference>
<reference evidence="2 3" key="1">
    <citation type="submission" date="2020-10" db="EMBL/GenBank/DDBJ databases">
        <authorList>
            <person name="Castelo-Branco R."/>
            <person name="Eusebio N."/>
            <person name="Adriana R."/>
            <person name="Vieira A."/>
            <person name="Brugerolle De Fraissinette N."/>
            <person name="Rezende De Castro R."/>
            <person name="Schneider M.P."/>
            <person name="Vasconcelos V."/>
            <person name="Leao P.N."/>
        </authorList>
    </citation>
    <scope>NUCLEOTIDE SEQUENCE [LARGE SCALE GENOMIC DNA]</scope>
    <source>
        <strain evidence="2 3">LEGE 00250</strain>
    </source>
</reference>
<keyword evidence="2" id="KW-0808">Transferase</keyword>
<sequence>MGDSIQPVEIYSHLYFNPSSSILPTTQLCETVYPMVKKQEKILIEQSTLDEVFGDFSFPLPEPILIKLDVQGYENQVIKGGIATFKKSTACIVEVSLDQLYEGQAQFREIFSLLDNLGYAYAGNLDQVLGKDGHVRYFNAVFIKE</sequence>
<dbReference type="EMBL" id="JADEWB010000041">
    <property type="protein sequence ID" value="MBE9236275.1"/>
    <property type="molecule type" value="Genomic_DNA"/>
</dbReference>
<dbReference type="InterPro" id="IPR029063">
    <property type="entry name" value="SAM-dependent_MTases_sf"/>
</dbReference>
<keyword evidence="3" id="KW-1185">Reference proteome</keyword>
<gene>
    <name evidence="2" type="ORF">IQ227_09580</name>
</gene>
<comment type="caution">
    <text evidence="2">The sequence shown here is derived from an EMBL/GenBank/DDBJ whole genome shotgun (WGS) entry which is preliminary data.</text>
</comment>
<dbReference type="GO" id="GO:0008168">
    <property type="term" value="F:methyltransferase activity"/>
    <property type="evidence" value="ECO:0007669"/>
    <property type="project" value="UniProtKB-KW"/>
</dbReference>
<name>A0ABR9VCR9_9CYAN</name>
<dbReference type="GO" id="GO:0032259">
    <property type="term" value="P:methylation"/>
    <property type="evidence" value="ECO:0007669"/>
    <property type="project" value="UniProtKB-KW"/>
</dbReference>
<evidence type="ECO:0000259" key="1">
    <source>
        <dbReference type="Pfam" id="PF05050"/>
    </source>
</evidence>
<dbReference type="PANTHER" id="PTHR36973:SF4">
    <property type="entry name" value="NODULATION PROTEIN"/>
    <property type="match status" value="1"/>
</dbReference>
<dbReference type="SUPFAM" id="SSF53335">
    <property type="entry name" value="S-adenosyl-L-methionine-dependent methyltransferases"/>
    <property type="match status" value="1"/>
</dbReference>
<dbReference type="InterPro" id="IPR053188">
    <property type="entry name" value="FkbM_Methyltransferase"/>
</dbReference>
<evidence type="ECO:0000313" key="2">
    <source>
        <dbReference type="EMBL" id="MBE9236275.1"/>
    </source>
</evidence>
<dbReference type="Gene3D" id="3.40.50.150">
    <property type="entry name" value="Vaccinia Virus protein VP39"/>
    <property type="match status" value="1"/>
</dbReference>
<protein>
    <submittedName>
        <fullName evidence="2">FkbM family methyltransferase</fullName>
    </submittedName>
</protein>
<dbReference type="InterPro" id="IPR006342">
    <property type="entry name" value="FkbM_mtfrase"/>
</dbReference>